<dbReference type="AlphaFoldDB" id="A0AAE3JD81"/>
<gene>
    <name evidence="2" type="ORF">LKD81_01255</name>
</gene>
<dbReference type="Gene3D" id="3.10.350.10">
    <property type="entry name" value="LysM domain"/>
    <property type="match status" value="1"/>
</dbReference>
<dbReference type="InterPro" id="IPR018392">
    <property type="entry name" value="LysM"/>
</dbReference>
<dbReference type="Pfam" id="PF12673">
    <property type="entry name" value="SipL"/>
    <property type="match status" value="3"/>
</dbReference>
<evidence type="ECO:0000313" key="2">
    <source>
        <dbReference type="EMBL" id="MCC2229629.1"/>
    </source>
</evidence>
<proteinExistence type="predicted"/>
<name>A0AAE3JD81_9FIRM</name>
<dbReference type="SMART" id="SM00257">
    <property type="entry name" value="LysM"/>
    <property type="match status" value="1"/>
</dbReference>
<sequence>MDIRKRKVYMNRQTASLVTQVTLDEDRNVPDAKPDLKEIITGRGHVETEELRCSGERANLKGVLQYQILYLADTEDRPAECLEGSLLINEMISLEGAADGDTVTADWVIEDLAIEQIHSRKVRIRAAITFTVTAERLCAEELMTAASAGEPLETRSEILPLTRIAVQKSESFRVAEELELGNNKPNMGELVWQEVELRAADCRPADGSLELRGELSVFVMYRADGDSSLPIQWEEYTVPVSGQLPLADSREGMIPFVNVRLSHISLTPAEDSDGELRRIRLEALLDLWILLYETENAEVICDLYSPSREVIPKEKDTEFESLLVRNSSRCRLQERLSLPDGGRILQVCRGSGRILIDETHAAEDGMVVDGVLLVNMLYVSADDEQPLRTLEESIPFHHLIEAKGLDSGCVSRLKWGLESMNIMLLGVGEAEVKATLSLELLVFSRCRRTLLQDAELVDYDPEKVRSIPGIVGYCVQPGDTLWKIAKKFYTTVDEIREENEEIGEDVKPGQKLILVRQPDRQRSV</sequence>
<dbReference type="CDD" id="cd00118">
    <property type="entry name" value="LysM"/>
    <property type="match status" value="1"/>
</dbReference>
<feature type="domain" description="LysM" evidence="1">
    <location>
        <begin position="471"/>
        <end position="514"/>
    </location>
</feature>
<dbReference type="EMBL" id="JAJEQR010000003">
    <property type="protein sequence ID" value="MCC2229629.1"/>
    <property type="molecule type" value="Genomic_DNA"/>
</dbReference>
<dbReference type="PROSITE" id="PS51782">
    <property type="entry name" value="LYSM"/>
    <property type="match status" value="1"/>
</dbReference>
<accession>A0AAE3JD81</accession>
<dbReference type="InterPro" id="IPR036779">
    <property type="entry name" value="LysM_dom_sf"/>
</dbReference>
<evidence type="ECO:0000259" key="1">
    <source>
        <dbReference type="PROSITE" id="PS51782"/>
    </source>
</evidence>
<organism evidence="2 3">
    <name type="scientific">Hominifimenecus microfluidus</name>
    <dbReference type="NCBI Taxonomy" id="2885348"/>
    <lineage>
        <taxon>Bacteria</taxon>
        <taxon>Bacillati</taxon>
        <taxon>Bacillota</taxon>
        <taxon>Clostridia</taxon>
        <taxon>Lachnospirales</taxon>
        <taxon>Lachnospiraceae</taxon>
        <taxon>Hominifimenecus</taxon>
    </lineage>
</organism>
<dbReference type="InterPro" id="IPR024300">
    <property type="entry name" value="SipL_SPOCS_dom"/>
</dbReference>
<dbReference type="Pfam" id="PF01476">
    <property type="entry name" value="LysM"/>
    <property type="match status" value="1"/>
</dbReference>
<reference evidence="2" key="1">
    <citation type="submission" date="2021-10" db="EMBL/GenBank/DDBJ databases">
        <title>Anaerobic single-cell dispensing facilitates the cultivation of human gut bacteria.</title>
        <authorList>
            <person name="Afrizal A."/>
        </authorList>
    </citation>
    <scope>NUCLEOTIDE SEQUENCE</scope>
    <source>
        <strain evidence="2">CLA-AA-H215</strain>
    </source>
</reference>
<dbReference type="SUPFAM" id="SSF54106">
    <property type="entry name" value="LysM domain"/>
    <property type="match status" value="1"/>
</dbReference>
<evidence type="ECO:0000313" key="3">
    <source>
        <dbReference type="Proteomes" id="UP001198182"/>
    </source>
</evidence>
<dbReference type="Proteomes" id="UP001198182">
    <property type="component" value="Unassembled WGS sequence"/>
</dbReference>
<comment type="caution">
    <text evidence="2">The sequence shown here is derived from an EMBL/GenBank/DDBJ whole genome shotgun (WGS) entry which is preliminary data.</text>
</comment>
<protein>
    <submittedName>
        <fullName evidence="2">DUF3794 domain-containing protein</fullName>
    </submittedName>
</protein>
<keyword evidence="3" id="KW-1185">Reference proteome</keyword>